<organism evidence="1 2">
    <name type="scientific">Lactobacillus phage LpeD</name>
    <dbReference type="NCBI Taxonomy" id="2041210"/>
    <lineage>
        <taxon>Viruses</taxon>
        <taxon>Duplodnaviria</taxon>
        <taxon>Heunggongvirae</taxon>
        <taxon>Uroviricota</taxon>
        <taxon>Caudoviricetes</taxon>
        <taxon>Herelleviridae</taxon>
        <taxon>Elpedvirus</taxon>
        <taxon>Elpedvirus LpeD</taxon>
    </lineage>
</organism>
<sequence>MRLVNNLNINNTFRALNLNTYVDPVEEKVVRVTNQNKNKITNILKENNGYGYTFIIDVNNYSRSLSMLVYKSDAFIRLNVDGKLPIPILFDIGSNRKAQAIYKYHENYSKEELQNMSTVAEVIKTSVLLSADSECLPDITKMLFNINDLRFIIDRFYLNLEDCSEKQKLAYFKGTHEVLARWKIQLYIKCLTEKERQGLLEAGVLIGS</sequence>
<gene>
    <name evidence="1" type="ORF">LpeD_53</name>
</gene>
<protein>
    <submittedName>
        <fullName evidence="1">Uncharacterized protein</fullName>
    </submittedName>
</protein>
<dbReference type="EMBL" id="MF787246">
    <property type="protein sequence ID" value="ATG86351.1"/>
    <property type="molecule type" value="Genomic_DNA"/>
</dbReference>
<keyword evidence="2" id="KW-1185">Reference proteome</keyword>
<reference evidence="1 2" key="1">
    <citation type="submission" date="2017-08" db="EMBL/GenBank/DDBJ databases">
        <title>Isolation and Characterization of phages of Lactobacillus pentosus and plantarum.</title>
        <authorList>
            <person name="Qi R."/>
            <person name="Yu M."/>
            <person name="Qiao X."/>
            <person name="Li Y."/>
        </authorList>
    </citation>
    <scope>NUCLEOTIDE SEQUENCE [LARGE SCALE GENOMIC DNA]</scope>
</reference>
<accession>A0A291I9H8</accession>
<evidence type="ECO:0000313" key="2">
    <source>
        <dbReference type="Proteomes" id="UP000229296"/>
    </source>
</evidence>
<proteinExistence type="predicted"/>
<evidence type="ECO:0000313" key="1">
    <source>
        <dbReference type="EMBL" id="ATG86351.1"/>
    </source>
</evidence>
<name>A0A291I9H8_9CAUD</name>
<dbReference type="Proteomes" id="UP000229296">
    <property type="component" value="Segment"/>
</dbReference>